<feature type="domain" description="HTTM-like" evidence="8">
    <location>
        <begin position="1"/>
        <end position="202"/>
    </location>
</feature>
<evidence type="ECO:0000256" key="4">
    <source>
        <dbReference type="ARBA" id="ARBA00023136"/>
    </source>
</evidence>
<dbReference type="GO" id="GO:0019842">
    <property type="term" value="F:vitamin binding"/>
    <property type="evidence" value="ECO:0007669"/>
    <property type="project" value="TreeGrafter"/>
</dbReference>
<evidence type="ECO:0000313" key="10">
    <source>
        <dbReference type="Proteomes" id="UP000479190"/>
    </source>
</evidence>
<evidence type="ECO:0000313" key="9">
    <source>
        <dbReference type="EMBL" id="CAB0034755.1"/>
    </source>
</evidence>
<dbReference type="GO" id="GO:0012505">
    <property type="term" value="C:endomembrane system"/>
    <property type="evidence" value="ECO:0007669"/>
    <property type="project" value="UniProtKB-SubCell"/>
</dbReference>
<dbReference type="InterPro" id="IPR007782">
    <property type="entry name" value="VKG_COase"/>
</dbReference>
<dbReference type="PANTHER" id="PTHR12639">
    <property type="entry name" value="VITAMIN K-DEPENDENT GAMMA-CARBOXYLASE"/>
    <property type="match status" value="1"/>
</dbReference>
<gene>
    <name evidence="9" type="ORF">TBRA_LOCUS6653</name>
</gene>
<keyword evidence="4" id="KW-0472">Membrane</keyword>
<comment type="subcellular location">
    <subcellularLocation>
        <location evidence="1">Endomembrane system</location>
        <topology evidence="1">Multi-pass membrane protein</topology>
    </subcellularLocation>
</comment>
<evidence type="ECO:0000256" key="6">
    <source>
        <dbReference type="ARBA" id="ARBA00023239"/>
    </source>
</evidence>
<dbReference type="PANTHER" id="PTHR12639:SF6">
    <property type="entry name" value="VITAMIN K-DEPENDENT GAMMA-CARBOXYLASE"/>
    <property type="match status" value="1"/>
</dbReference>
<evidence type="ECO:0000256" key="7">
    <source>
        <dbReference type="SAM" id="MobiDB-lite"/>
    </source>
</evidence>
<dbReference type="Pfam" id="PF05090">
    <property type="entry name" value="HTTM"/>
    <property type="match status" value="1"/>
</dbReference>
<keyword evidence="10" id="KW-1185">Reference proteome</keyword>
<organism evidence="9 10">
    <name type="scientific">Trichogramma brassicae</name>
    <dbReference type="NCBI Taxonomy" id="86971"/>
    <lineage>
        <taxon>Eukaryota</taxon>
        <taxon>Metazoa</taxon>
        <taxon>Ecdysozoa</taxon>
        <taxon>Arthropoda</taxon>
        <taxon>Hexapoda</taxon>
        <taxon>Insecta</taxon>
        <taxon>Pterygota</taxon>
        <taxon>Neoptera</taxon>
        <taxon>Endopterygota</taxon>
        <taxon>Hymenoptera</taxon>
        <taxon>Apocrita</taxon>
        <taxon>Proctotrupomorpha</taxon>
        <taxon>Chalcidoidea</taxon>
        <taxon>Trichogrammatidae</taxon>
        <taxon>Trichogramma</taxon>
    </lineage>
</organism>
<evidence type="ECO:0000256" key="1">
    <source>
        <dbReference type="ARBA" id="ARBA00004127"/>
    </source>
</evidence>
<keyword evidence="2" id="KW-0812">Transmembrane</keyword>
<dbReference type="AlphaFoldDB" id="A0A6H5IBJ5"/>
<reference evidence="9 10" key="1">
    <citation type="submission" date="2020-02" db="EMBL/GenBank/DDBJ databases">
        <authorList>
            <person name="Ferguson B K."/>
        </authorList>
    </citation>
    <scope>NUCLEOTIDE SEQUENCE [LARGE SCALE GENOMIC DNA]</scope>
</reference>
<protein>
    <recommendedName>
        <fullName evidence="8">HTTM-like domain-containing protein</fullName>
    </recommendedName>
</protein>
<dbReference type="GO" id="GO:0008488">
    <property type="term" value="F:gamma-glutamyl carboxylase activity"/>
    <property type="evidence" value="ECO:0007669"/>
    <property type="project" value="InterPro"/>
</dbReference>
<dbReference type="InterPro" id="IPR053934">
    <property type="entry name" value="HTTM_dom"/>
</dbReference>
<keyword evidence="3" id="KW-1133">Transmembrane helix</keyword>
<feature type="compositionally biased region" description="Basic residues" evidence="7">
    <location>
        <begin position="256"/>
        <end position="267"/>
    </location>
</feature>
<proteinExistence type="predicted"/>
<dbReference type="OrthoDB" id="206689at2759"/>
<evidence type="ECO:0000256" key="5">
    <source>
        <dbReference type="ARBA" id="ARBA00023157"/>
    </source>
</evidence>
<dbReference type="SMART" id="SM00752">
    <property type="entry name" value="HTTM"/>
    <property type="match status" value="1"/>
</dbReference>
<dbReference type="EMBL" id="CADCXV010000753">
    <property type="protein sequence ID" value="CAB0034755.1"/>
    <property type="molecule type" value="Genomic_DNA"/>
</dbReference>
<keyword evidence="6" id="KW-0456">Lyase</keyword>
<dbReference type="InterPro" id="IPR011020">
    <property type="entry name" value="HTTM-like"/>
</dbReference>
<evidence type="ECO:0000256" key="2">
    <source>
        <dbReference type="ARBA" id="ARBA00022692"/>
    </source>
</evidence>
<accession>A0A6H5IBJ5</accession>
<evidence type="ECO:0000259" key="8">
    <source>
        <dbReference type="SMART" id="SM00752"/>
    </source>
</evidence>
<dbReference type="Proteomes" id="UP000479190">
    <property type="component" value="Unassembled WGS sequence"/>
</dbReference>
<keyword evidence="5" id="KW-1015">Disulfide bond</keyword>
<name>A0A6H5IBJ5_9HYME</name>
<feature type="region of interest" description="Disordered" evidence="7">
    <location>
        <begin position="234"/>
        <end position="277"/>
    </location>
</feature>
<sequence>MIAVVEERGLSRSPDRWSDPRTCRFPLIHGWRPPANPDVLCLACYGSMWLGALEGYEKMWTLSGSALQTELRLSTTRYSSLIPRKSPHVPAWNYLVLKFQYLALYFVAGLKKSGSEWLAGYAMTNLSRHWLFRPVRWCLGAERTDLYVVHWLTFGFDLSVGGLMLHDATRLPAMLACVLFRAMNSRLFSIVMQNRKLWPSEANWQPGESERARQSWRPCSVALWWTASMMSGSNEGIKSSPGMARRSQESVSSIKTRLHRGHVHARHAQFSQRSKPLRGRDRLELESRIEL</sequence>
<evidence type="ECO:0000256" key="3">
    <source>
        <dbReference type="ARBA" id="ARBA00022989"/>
    </source>
</evidence>